<keyword evidence="1" id="KW-0812">Transmembrane</keyword>
<protein>
    <submittedName>
        <fullName evidence="2">Uncharacterized protein</fullName>
    </submittedName>
</protein>
<proteinExistence type="predicted"/>
<evidence type="ECO:0000256" key="1">
    <source>
        <dbReference type="SAM" id="Phobius"/>
    </source>
</evidence>
<sequence>MSEMSTKRTSEWFVPFVGVPTVHASKLHGVAELKYSYPGNAASVMVARLVALALVSGMALMSIATMGIRDAYALLRLSPSSAGRVFRGGIEWFFTFSRPFRRDAGYERVRGRFTSNLANPQHSRYASDLLFF</sequence>
<keyword evidence="3" id="KW-1185">Reference proteome</keyword>
<organism evidence="2 3">
    <name type="scientific">Slackia exigua (strain ATCC 700122 / DSM 15923 / CIP 105133 / JCM 11022 / KCTC 5966 / S-7)</name>
    <dbReference type="NCBI Taxonomy" id="649764"/>
    <lineage>
        <taxon>Bacteria</taxon>
        <taxon>Bacillati</taxon>
        <taxon>Actinomycetota</taxon>
        <taxon>Coriobacteriia</taxon>
        <taxon>Eggerthellales</taxon>
        <taxon>Eggerthellaceae</taxon>
        <taxon>Slackia</taxon>
    </lineage>
</organism>
<dbReference type="HOGENOM" id="CLU_1915705_0_0_11"/>
<dbReference type="Proteomes" id="UP000006001">
    <property type="component" value="Unassembled WGS sequence"/>
</dbReference>
<comment type="caution">
    <text evidence="2">The sequence shown here is derived from an EMBL/GenBank/DDBJ whole genome shotgun (WGS) entry which is preliminary data.</text>
</comment>
<keyword evidence="1" id="KW-0472">Membrane</keyword>
<dbReference type="AlphaFoldDB" id="D0WGU2"/>
<evidence type="ECO:0000313" key="3">
    <source>
        <dbReference type="Proteomes" id="UP000006001"/>
    </source>
</evidence>
<keyword evidence="1" id="KW-1133">Transmembrane helix</keyword>
<dbReference type="RefSeq" id="WP_006362304.1">
    <property type="nucleotide sequence ID" value="NZ_GG700630.1"/>
</dbReference>
<name>D0WGU2_SLAES</name>
<reference evidence="2" key="1">
    <citation type="submission" date="2009-10" db="EMBL/GenBank/DDBJ databases">
        <authorList>
            <person name="Weinstock G."/>
            <person name="Sodergren E."/>
            <person name="Clifton S."/>
            <person name="Fulton L."/>
            <person name="Fulton B."/>
            <person name="Courtney L."/>
            <person name="Fronick C."/>
            <person name="Harrison M."/>
            <person name="Strong C."/>
            <person name="Farmer C."/>
            <person name="Delahaunty K."/>
            <person name="Markovic C."/>
            <person name="Hall O."/>
            <person name="Minx P."/>
            <person name="Tomlinson C."/>
            <person name="Mitreva M."/>
            <person name="Nelson J."/>
            <person name="Hou S."/>
            <person name="Wollam A."/>
            <person name="Pepin K.H."/>
            <person name="Johnson M."/>
            <person name="Bhonagiri V."/>
            <person name="Nash W.E."/>
            <person name="Warren W."/>
            <person name="Chinwalla A."/>
            <person name="Mardis E.R."/>
            <person name="Wilson R.K."/>
        </authorList>
    </citation>
    <scope>NUCLEOTIDE SEQUENCE [LARGE SCALE GENOMIC DNA]</scope>
    <source>
        <strain evidence="2">ATCC 700122</strain>
    </source>
</reference>
<dbReference type="GeneID" id="85007591"/>
<feature type="transmembrane region" description="Helical" evidence="1">
    <location>
        <begin position="48"/>
        <end position="68"/>
    </location>
</feature>
<dbReference type="EMBL" id="ACUX02000006">
    <property type="protein sequence ID" value="EEZ61705.1"/>
    <property type="molecule type" value="Genomic_DNA"/>
</dbReference>
<accession>D0WGU2</accession>
<gene>
    <name evidence="2" type="ORF">HMPREF0762_01046</name>
</gene>
<evidence type="ECO:0000313" key="2">
    <source>
        <dbReference type="EMBL" id="EEZ61705.1"/>
    </source>
</evidence>
<dbReference type="STRING" id="649764.HMPREF0762_01046"/>